<organism evidence="2 3">
    <name type="scientific">Kitasatospora nipponensis</name>
    <dbReference type="NCBI Taxonomy" id="258049"/>
    <lineage>
        <taxon>Bacteria</taxon>
        <taxon>Bacillati</taxon>
        <taxon>Actinomycetota</taxon>
        <taxon>Actinomycetes</taxon>
        <taxon>Kitasatosporales</taxon>
        <taxon>Streptomycetaceae</taxon>
        <taxon>Kitasatospora</taxon>
    </lineage>
</organism>
<protein>
    <recommendedName>
        <fullName evidence="1">SnoaL-like domain-containing protein</fullName>
    </recommendedName>
</protein>
<accession>A0ABP4GNU2</accession>
<evidence type="ECO:0000313" key="3">
    <source>
        <dbReference type="Proteomes" id="UP001500037"/>
    </source>
</evidence>
<gene>
    <name evidence="2" type="ORF">GCM10009665_21170</name>
</gene>
<sequence>MTTPTSTALPPVVAEYLAAVNAFDLDRMVATFAEDAYVNDARREIGGIAAIRAWAEKEMIGDHVTMQPIEVVAHYGQTIVRSRYDGTYDKTNLPTELVMSDYFSVRDGKIVSLAVIRNQPSPY</sequence>
<evidence type="ECO:0000313" key="2">
    <source>
        <dbReference type="EMBL" id="GAA1230544.1"/>
    </source>
</evidence>
<dbReference type="EMBL" id="BAAALF010000026">
    <property type="protein sequence ID" value="GAA1230544.1"/>
    <property type="molecule type" value="Genomic_DNA"/>
</dbReference>
<dbReference type="Gene3D" id="3.10.450.50">
    <property type="match status" value="1"/>
</dbReference>
<dbReference type="InterPro" id="IPR037401">
    <property type="entry name" value="SnoaL-like"/>
</dbReference>
<proteinExistence type="predicted"/>
<dbReference type="Pfam" id="PF12680">
    <property type="entry name" value="SnoaL_2"/>
    <property type="match status" value="1"/>
</dbReference>
<comment type="caution">
    <text evidence="2">The sequence shown here is derived from an EMBL/GenBank/DDBJ whole genome shotgun (WGS) entry which is preliminary data.</text>
</comment>
<feature type="domain" description="SnoaL-like" evidence="1">
    <location>
        <begin position="13"/>
        <end position="112"/>
    </location>
</feature>
<keyword evidence="3" id="KW-1185">Reference proteome</keyword>
<dbReference type="SUPFAM" id="SSF54427">
    <property type="entry name" value="NTF2-like"/>
    <property type="match status" value="1"/>
</dbReference>
<reference evidence="3" key="1">
    <citation type="journal article" date="2019" name="Int. J. Syst. Evol. Microbiol.">
        <title>The Global Catalogue of Microorganisms (GCM) 10K type strain sequencing project: providing services to taxonomists for standard genome sequencing and annotation.</title>
        <authorList>
            <consortium name="The Broad Institute Genomics Platform"/>
            <consortium name="The Broad Institute Genome Sequencing Center for Infectious Disease"/>
            <person name="Wu L."/>
            <person name="Ma J."/>
        </authorList>
    </citation>
    <scope>NUCLEOTIDE SEQUENCE [LARGE SCALE GENOMIC DNA]</scope>
    <source>
        <strain evidence="3">JCM 13004</strain>
    </source>
</reference>
<dbReference type="Proteomes" id="UP001500037">
    <property type="component" value="Unassembled WGS sequence"/>
</dbReference>
<dbReference type="RefSeq" id="WP_344441056.1">
    <property type="nucleotide sequence ID" value="NZ_BAAALF010000026.1"/>
</dbReference>
<name>A0ABP4GNU2_9ACTN</name>
<dbReference type="InterPro" id="IPR032710">
    <property type="entry name" value="NTF2-like_dom_sf"/>
</dbReference>
<evidence type="ECO:0000259" key="1">
    <source>
        <dbReference type="Pfam" id="PF12680"/>
    </source>
</evidence>